<accession>A0A8S9Q5Y3</accession>
<comment type="caution">
    <text evidence="1">The sequence shown here is derived from an EMBL/GenBank/DDBJ whole genome shotgun (WGS) entry which is preliminary data.</text>
</comment>
<protein>
    <submittedName>
        <fullName evidence="1">Uncharacterized protein</fullName>
    </submittedName>
</protein>
<evidence type="ECO:0000313" key="2">
    <source>
        <dbReference type="Proteomes" id="UP000712600"/>
    </source>
</evidence>
<proteinExistence type="predicted"/>
<gene>
    <name evidence="1" type="ORF">F2Q69_00022835</name>
</gene>
<dbReference type="EMBL" id="QGKX02001290">
    <property type="protein sequence ID" value="KAF3537607.1"/>
    <property type="molecule type" value="Genomic_DNA"/>
</dbReference>
<reference evidence="1" key="1">
    <citation type="submission" date="2019-12" db="EMBL/GenBank/DDBJ databases">
        <title>Genome sequencing and annotation of Brassica cretica.</title>
        <authorList>
            <person name="Studholme D.J."/>
            <person name="Sarris P."/>
        </authorList>
    </citation>
    <scope>NUCLEOTIDE SEQUENCE</scope>
    <source>
        <strain evidence="1">PFS-109/04</strain>
        <tissue evidence="1">Leaf</tissue>
    </source>
</reference>
<organism evidence="1 2">
    <name type="scientific">Brassica cretica</name>
    <name type="common">Mustard</name>
    <dbReference type="NCBI Taxonomy" id="69181"/>
    <lineage>
        <taxon>Eukaryota</taxon>
        <taxon>Viridiplantae</taxon>
        <taxon>Streptophyta</taxon>
        <taxon>Embryophyta</taxon>
        <taxon>Tracheophyta</taxon>
        <taxon>Spermatophyta</taxon>
        <taxon>Magnoliopsida</taxon>
        <taxon>eudicotyledons</taxon>
        <taxon>Gunneridae</taxon>
        <taxon>Pentapetalae</taxon>
        <taxon>rosids</taxon>
        <taxon>malvids</taxon>
        <taxon>Brassicales</taxon>
        <taxon>Brassicaceae</taxon>
        <taxon>Brassiceae</taxon>
        <taxon>Brassica</taxon>
    </lineage>
</organism>
<sequence>MFRFRSGFPGLLFEDLPRQVFGCHNRELVLLVHRIPFARRFWELMEFDSRRLGFPASAFDF</sequence>
<dbReference type="AlphaFoldDB" id="A0A8S9Q5Y3"/>
<dbReference type="Proteomes" id="UP000712600">
    <property type="component" value="Unassembled WGS sequence"/>
</dbReference>
<evidence type="ECO:0000313" key="1">
    <source>
        <dbReference type="EMBL" id="KAF3537607.1"/>
    </source>
</evidence>
<name>A0A8S9Q5Y3_BRACR</name>